<reference evidence="2 3" key="1">
    <citation type="submission" date="2020-08" db="EMBL/GenBank/DDBJ databases">
        <title>Sequencing the genomes of 1000 actinobacteria strains.</title>
        <authorList>
            <person name="Klenk H.-P."/>
        </authorList>
    </citation>
    <scope>NUCLEOTIDE SEQUENCE [LARGE SCALE GENOMIC DNA]</scope>
    <source>
        <strain evidence="2 3">DSM 28238</strain>
    </source>
</reference>
<dbReference type="RefSeq" id="WP_183358261.1">
    <property type="nucleotide sequence ID" value="NZ_BAABKR010000016.1"/>
</dbReference>
<organism evidence="2 3">
    <name type="scientific">Garicola koreensis</name>
    <dbReference type="NCBI Taxonomy" id="1262554"/>
    <lineage>
        <taxon>Bacteria</taxon>
        <taxon>Bacillati</taxon>
        <taxon>Actinomycetota</taxon>
        <taxon>Actinomycetes</taxon>
        <taxon>Micrococcales</taxon>
        <taxon>Micrococcaceae</taxon>
        <taxon>Garicola</taxon>
    </lineage>
</organism>
<protein>
    <submittedName>
        <fullName evidence="2">Uncharacterized protein</fullName>
    </submittedName>
</protein>
<gene>
    <name evidence="2" type="ORF">FHX47_001465</name>
</gene>
<feature type="region of interest" description="Disordered" evidence="1">
    <location>
        <begin position="165"/>
        <end position="194"/>
    </location>
</feature>
<sequence length="194" mass="22305">MFDWLIPLLIVLAVALASAGWYVYDARVGKPRGRLKALETSLNTLADHNVDIAATGTSYRIEQAKHLKIRDQSVSVLDLLNRDSTLNQAGDWKRLTFHEGFHQGPYADELTDDEWRFVHQRYAELVEQKTSHRVRVETHQKLLKENEARVDKLTKTYVEQARAIAEQGGDHDSNRWNDEFDALNRGNEGKPRPE</sequence>
<proteinExistence type="predicted"/>
<keyword evidence="3" id="KW-1185">Reference proteome</keyword>
<comment type="caution">
    <text evidence="2">The sequence shown here is derived from an EMBL/GenBank/DDBJ whole genome shotgun (WGS) entry which is preliminary data.</text>
</comment>
<name>A0A7W5TUL5_9MICC</name>
<evidence type="ECO:0000256" key="1">
    <source>
        <dbReference type="SAM" id="MobiDB-lite"/>
    </source>
</evidence>
<dbReference type="Proteomes" id="UP000547528">
    <property type="component" value="Unassembled WGS sequence"/>
</dbReference>
<evidence type="ECO:0000313" key="3">
    <source>
        <dbReference type="Proteomes" id="UP000547528"/>
    </source>
</evidence>
<feature type="compositionally biased region" description="Basic and acidic residues" evidence="1">
    <location>
        <begin position="168"/>
        <end position="178"/>
    </location>
</feature>
<evidence type="ECO:0000313" key="2">
    <source>
        <dbReference type="EMBL" id="MBB3667843.1"/>
    </source>
</evidence>
<dbReference type="AlphaFoldDB" id="A0A7W5TUL5"/>
<dbReference type="EMBL" id="JACIBT010000004">
    <property type="protein sequence ID" value="MBB3667843.1"/>
    <property type="molecule type" value="Genomic_DNA"/>
</dbReference>
<accession>A0A7W5TUL5</accession>